<dbReference type="EMBL" id="CP029042">
    <property type="protein sequence ID" value="AZS76209.1"/>
    <property type="molecule type" value="Genomic_DNA"/>
</dbReference>
<accession>A0A3S9YMF1</accession>
<dbReference type="InterPro" id="IPR006015">
    <property type="entry name" value="Universal_stress_UspA"/>
</dbReference>
<protein>
    <recommendedName>
        <fullName evidence="2">UspA domain-containing protein</fullName>
    </recommendedName>
</protein>
<feature type="domain" description="UspA" evidence="2">
    <location>
        <begin position="152"/>
        <end position="291"/>
    </location>
</feature>
<dbReference type="PANTHER" id="PTHR46553">
    <property type="entry name" value="ADENINE NUCLEOTIDE ALPHA HYDROLASES-LIKE SUPERFAMILY PROTEIN"/>
    <property type="match status" value="1"/>
</dbReference>
<name>A0A3S9YMF1_9ACTN</name>
<feature type="domain" description="UspA" evidence="2">
    <location>
        <begin position="2"/>
        <end position="132"/>
    </location>
</feature>
<evidence type="ECO:0000313" key="4">
    <source>
        <dbReference type="Proteomes" id="UP000275579"/>
    </source>
</evidence>
<dbReference type="InterPro" id="IPR006016">
    <property type="entry name" value="UspA"/>
</dbReference>
<evidence type="ECO:0000256" key="1">
    <source>
        <dbReference type="ARBA" id="ARBA00008791"/>
    </source>
</evidence>
<dbReference type="PANTHER" id="PTHR46553:SF3">
    <property type="entry name" value="ADENINE NUCLEOTIDE ALPHA HYDROLASES-LIKE SUPERFAMILY PROTEIN"/>
    <property type="match status" value="1"/>
</dbReference>
<gene>
    <name evidence="3" type="ORF">DDE74_01620</name>
</gene>
<comment type="similarity">
    <text evidence="1">Belongs to the universal stress protein A family.</text>
</comment>
<sequence>MTVGVDGSPAGLAAADWGAREAQLRGAPLRLVHAWEWQPYAHAPPAGPADSRRWSEEVPRQVTTQLRRRYPDLDITADLLTGPPSEVLREASREAELLVIGSVSVGRLAGFLLGSVAMATVAHAERPVVLVRAPRADEDEHPGQRPATTPPRQVVVGLDLGRPCDQVIRFSFEAAELRAAALLLVHGWNPPGYYGVHTIGSDSIWAADIKAMHAEDLRKVLLPWREKYPAVDVVEQAVVGQPAGHLLDAAAAADLVVIGRRTPSPRAAPFRIGHIAHAVLHHCPAPVAIVPHD</sequence>
<dbReference type="PRINTS" id="PR01438">
    <property type="entry name" value="UNVRSLSTRESS"/>
</dbReference>
<dbReference type="Pfam" id="PF00582">
    <property type="entry name" value="Usp"/>
    <property type="match status" value="2"/>
</dbReference>
<evidence type="ECO:0000259" key="2">
    <source>
        <dbReference type="Pfam" id="PF00582"/>
    </source>
</evidence>
<dbReference type="Gene3D" id="3.40.50.620">
    <property type="entry name" value="HUPs"/>
    <property type="match status" value="2"/>
</dbReference>
<dbReference type="SUPFAM" id="SSF52402">
    <property type="entry name" value="Adenine nucleotide alpha hydrolases-like"/>
    <property type="match status" value="2"/>
</dbReference>
<organism evidence="3 4">
    <name type="scientific">Streptomyces lydicus</name>
    <dbReference type="NCBI Taxonomy" id="47763"/>
    <lineage>
        <taxon>Bacteria</taxon>
        <taxon>Bacillati</taxon>
        <taxon>Actinomycetota</taxon>
        <taxon>Actinomycetes</taxon>
        <taxon>Kitasatosporales</taxon>
        <taxon>Streptomycetaceae</taxon>
        <taxon>Streptomyces</taxon>
    </lineage>
</organism>
<dbReference type="InterPro" id="IPR014729">
    <property type="entry name" value="Rossmann-like_a/b/a_fold"/>
</dbReference>
<proteinExistence type="inferred from homology"/>
<evidence type="ECO:0000313" key="3">
    <source>
        <dbReference type="EMBL" id="AZS76209.1"/>
    </source>
</evidence>
<dbReference type="AlphaFoldDB" id="A0A3S9YMF1"/>
<dbReference type="Proteomes" id="UP000275579">
    <property type="component" value="Chromosome"/>
</dbReference>
<reference evidence="3 4" key="1">
    <citation type="submission" date="2018-04" db="EMBL/GenBank/DDBJ databases">
        <title>Complete genome sequences of Streptomyces lydicus strain WYEC and characterization of antagonistic properties of biological control agents.</title>
        <authorList>
            <person name="Mariita R.M."/>
            <person name="Sello J.K."/>
        </authorList>
    </citation>
    <scope>NUCLEOTIDE SEQUENCE [LARGE SCALE GENOMIC DNA]</scope>
    <source>
        <strain evidence="3 4">WYEC 108</strain>
    </source>
</reference>